<proteinExistence type="inferred from homology"/>
<comment type="similarity">
    <text evidence="1 2">Belongs to the glycosyl hydrolase 31 family.</text>
</comment>
<dbReference type="AlphaFoldDB" id="A0A2M9CRE8"/>
<dbReference type="InterPro" id="IPR033403">
    <property type="entry name" value="DUF5110"/>
</dbReference>
<dbReference type="GO" id="GO:0004553">
    <property type="term" value="F:hydrolase activity, hydrolyzing O-glycosyl compounds"/>
    <property type="evidence" value="ECO:0007669"/>
    <property type="project" value="InterPro"/>
</dbReference>
<dbReference type="PANTHER" id="PTHR43863">
    <property type="entry name" value="HYDROLASE, PUTATIVE (AFU_ORTHOLOGUE AFUA_1G03140)-RELATED"/>
    <property type="match status" value="1"/>
</dbReference>
<dbReference type="CDD" id="cd06591">
    <property type="entry name" value="GH31_xylosidase_XylS"/>
    <property type="match status" value="1"/>
</dbReference>
<evidence type="ECO:0000313" key="6">
    <source>
        <dbReference type="Proteomes" id="UP000230000"/>
    </source>
</evidence>
<dbReference type="EMBL" id="PGFG01000001">
    <property type="protein sequence ID" value="PJJ74484.1"/>
    <property type="molecule type" value="Genomic_DNA"/>
</dbReference>
<dbReference type="InterPro" id="IPR011013">
    <property type="entry name" value="Gal_mutarotase_sf_dom"/>
</dbReference>
<dbReference type="Proteomes" id="UP000230000">
    <property type="component" value="Unassembled WGS sequence"/>
</dbReference>
<dbReference type="PANTHER" id="PTHR43863:SF2">
    <property type="entry name" value="MALTASE-GLUCOAMYLASE"/>
    <property type="match status" value="1"/>
</dbReference>
<name>A0A2M9CRE8_9BACT</name>
<dbReference type="InterPro" id="IPR017853">
    <property type="entry name" value="GH"/>
</dbReference>
<evidence type="ECO:0000256" key="2">
    <source>
        <dbReference type="RuleBase" id="RU361185"/>
    </source>
</evidence>
<comment type="caution">
    <text evidence="5">The sequence shown here is derived from an EMBL/GenBank/DDBJ whole genome shotgun (WGS) entry which is preliminary data.</text>
</comment>
<dbReference type="OrthoDB" id="176168at2"/>
<dbReference type="GO" id="GO:0005975">
    <property type="term" value="P:carbohydrate metabolic process"/>
    <property type="evidence" value="ECO:0007669"/>
    <property type="project" value="InterPro"/>
</dbReference>
<dbReference type="PROSITE" id="PS51257">
    <property type="entry name" value="PROKAR_LIPOPROTEIN"/>
    <property type="match status" value="1"/>
</dbReference>
<dbReference type="Gene3D" id="2.60.40.1760">
    <property type="entry name" value="glycosyl hydrolase (family 31)"/>
    <property type="match status" value="1"/>
</dbReference>
<dbReference type="Gene3D" id="2.60.120.380">
    <property type="match status" value="1"/>
</dbReference>
<dbReference type="InterPro" id="IPR013780">
    <property type="entry name" value="Glyco_hydro_b"/>
</dbReference>
<gene>
    <name evidence="5" type="ORF">BXY57_0042</name>
</gene>
<dbReference type="InterPro" id="IPR037524">
    <property type="entry name" value="PA14/GLEYA"/>
</dbReference>
<dbReference type="Pfam" id="PF07691">
    <property type="entry name" value="PA14"/>
    <property type="match status" value="1"/>
</dbReference>
<dbReference type="SUPFAM" id="SSF51445">
    <property type="entry name" value="(Trans)glycosidases"/>
    <property type="match status" value="1"/>
</dbReference>
<evidence type="ECO:0000256" key="1">
    <source>
        <dbReference type="ARBA" id="ARBA00007806"/>
    </source>
</evidence>
<dbReference type="InterPro" id="IPR000322">
    <property type="entry name" value="Glyco_hydro_31_TIM"/>
</dbReference>
<sequence>MHSRNRYSFVWTFVWVMGFALSSCAQQQGTLGMTYRPLSHGVEIHLQNPRFTTRLIRVEAVSPTIVHVQASAEDTLVTSPSLMVVSQPAAAFRCRVQSSPPLIIFSTDSLQVQIHTDKDQIRFFDPKGRLLLEEKAYTGRQFKPVTVDGKPVYQVSQVFVDTARDAWYGLGENQLGLTNIKGQILELAQHNTEAFVPFAWNTHHSGLLWDNNGISQFSPEACTGYRELDGLELRNADGQPGALTAVYEQDFRNSGDPIVRQENHIAYTYLPDLNHLPPAFTLNPHAQVTWEGTICSPYTGEHEFLFTVGGYLKVWWNGKLMIDRWRQSWNPASLLMPVEMKAGEAYPVKIQWRPDGNESFFSVRWHRPISEDERQRLRFASEAARAIDYYFVYGANPDSLISGYRYLTGRAPLFPRWAYGFWQSREHYASQQEILDMVARFRQLHVPLDNIVQDWFYWKKDQWGSQQFDPARYPDPQGMIDTLHRRYQVHFMISVWPKFYETAGTFRSFWDSGWLYRQNIWDQQKDWVGYVSTFYDAFNPRARKAFWNLVDERLFKLGVDAWWLDASEPDILSNATIPKRKALMNPTAAGPADVVFNAYPLVNEQAFYEGQRQAAPDQRVFILTRSAWGGSQRYAAATWSGDIGATWADMRNQIATGVSFSMSGIPYWTMDIGGFATEARFQHPDPTAEQEWQELMTRWYQFGAFCPLFRAHGQAPYREIFTIAAPGTDTYNAILYTDRLRYRLLPYIYSLAGEVYLHHYTLMRGLAMDFTDDSIACELTDEYLFGPALLVNPVYTYRARSRNVYLPAHTDWYDLYSGKYVTGGQILQASAPYDHIPVFVKAGSILPLGPEMEYTDQRPADTIVLQVYTGADGQFNLYEDDGKSYAYEKGAYSLIPIRYDNRRQLLTIGQREGRFPGMLQKRVFVIRRVSPAHAWPLDLNGRAGDQLVEYDGQPIEVPLSETFHQPKSASS</sequence>
<dbReference type="InterPro" id="IPR051816">
    <property type="entry name" value="Glycosyl_Hydrolase_31"/>
</dbReference>
<dbReference type="Pfam" id="PF17137">
    <property type="entry name" value="DUF5110"/>
    <property type="match status" value="1"/>
</dbReference>
<evidence type="ECO:0000256" key="3">
    <source>
        <dbReference type="SAM" id="SignalP"/>
    </source>
</evidence>
<dbReference type="InterPro" id="IPR011658">
    <property type="entry name" value="PA14_dom"/>
</dbReference>
<dbReference type="RefSeq" id="WP_100313206.1">
    <property type="nucleotide sequence ID" value="NZ_PGFG01000001.1"/>
</dbReference>
<dbReference type="SUPFAM" id="SSF74650">
    <property type="entry name" value="Galactose mutarotase-like"/>
    <property type="match status" value="1"/>
</dbReference>
<dbReference type="SUPFAM" id="SSF56988">
    <property type="entry name" value="Anthrax protective antigen"/>
    <property type="match status" value="1"/>
</dbReference>
<keyword evidence="3" id="KW-0732">Signal</keyword>
<dbReference type="GO" id="GO:0030246">
    <property type="term" value="F:carbohydrate binding"/>
    <property type="evidence" value="ECO:0007669"/>
    <property type="project" value="InterPro"/>
</dbReference>
<evidence type="ECO:0000259" key="4">
    <source>
        <dbReference type="PROSITE" id="PS51820"/>
    </source>
</evidence>
<reference evidence="5 6" key="1">
    <citation type="submission" date="2017-11" db="EMBL/GenBank/DDBJ databases">
        <title>Genomic Encyclopedia of Archaeal and Bacterial Type Strains, Phase II (KMG-II): From Individual Species to Whole Genera.</title>
        <authorList>
            <person name="Goeker M."/>
        </authorList>
    </citation>
    <scope>NUCLEOTIDE SEQUENCE [LARGE SCALE GENOMIC DNA]</scope>
    <source>
        <strain evidence="5 6">DSM 27268</strain>
    </source>
</reference>
<dbReference type="SUPFAM" id="SSF51011">
    <property type="entry name" value="Glycosyl hydrolase domain"/>
    <property type="match status" value="1"/>
</dbReference>
<accession>A0A2M9CRE8</accession>
<dbReference type="Pfam" id="PF01055">
    <property type="entry name" value="Glyco_hydro_31_2nd"/>
    <property type="match status" value="1"/>
</dbReference>
<feature type="chain" id="PRO_5014948505" evidence="3">
    <location>
        <begin position="26"/>
        <end position="971"/>
    </location>
</feature>
<organism evidence="5 6">
    <name type="scientific">Thermoflavifilum aggregans</name>
    <dbReference type="NCBI Taxonomy" id="454188"/>
    <lineage>
        <taxon>Bacteria</taxon>
        <taxon>Pseudomonadati</taxon>
        <taxon>Bacteroidota</taxon>
        <taxon>Chitinophagia</taxon>
        <taxon>Chitinophagales</taxon>
        <taxon>Chitinophagaceae</taxon>
        <taxon>Thermoflavifilum</taxon>
    </lineage>
</organism>
<dbReference type="PROSITE" id="PS51820">
    <property type="entry name" value="PA14"/>
    <property type="match status" value="1"/>
</dbReference>
<keyword evidence="2" id="KW-0326">Glycosidase</keyword>
<dbReference type="Pfam" id="PF21365">
    <property type="entry name" value="Glyco_hydro_31_3rd"/>
    <property type="match status" value="1"/>
</dbReference>
<protein>
    <submittedName>
        <fullName evidence="5">Alpha-D-xyloside xylohydrolase</fullName>
    </submittedName>
</protein>
<keyword evidence="2 5" id="KW-0378">Hydrolase</keyword>
<dbReference type="SMART" id="SM00758">
    <property type="entry name" value="PA14"/>
    <property type="match status" value="1"/>
</dbReference>
<keyword evidence="6" id="KW-1185">Reference proteome</keyword>
<feature type="domain" description="PA14" evidence="4">
    <location>
        <begin position="237"/>
        <end position="381"/>
    </location>
</feature>
<feature type="signal peptide" evidence="3">
    <location>
        <begin position="1"/>
        <end position="25"/>
    </location>
</feature>
<dbReference type="Gene3D" id="2.60.40.1180">
    <property type="entry name" value="Golgi alpha-mannosidase II"/>
    <property type="match status" value="2"/>
</dbReference>
<evidence type="ECO:0000313" key="5">
    <source>
        <dbReference type="EMBL" id="PJJ74484.1"/>
    </source>
</evidence>
<dbReference type="InterPro" id="IPR048395">
    <property type="entry name" value="Glyco_hydro_31_C"/>
</dbReference>
<dbReference type="Gene3D" id="3.20.20.80">
    <property type="entry name" value="Glycosidases"/>
    <property type="match status" value="1"/>
</dbReference>